<sequence length="124" mass="13780">MTTTNPTTDNAPNPDIVHEWVIAAYVPVDTQGAAYARRRGVYRVPATTKIQSADVMCIRCRRPYDEVSEQPCAGADPMLHGGPVGTRKRRPTAEHPHQVAAADNFRKPDPRDPNNRMRQPPPGR</sequence>
<name>A0A8G1XAU8_9ACTN</name>
<reference evidence="2 3" key="1">
    <citation type="submission" date="2018-11" db="EMBL/GenBank/DDBJ databases">
        <title>Sequencing the genomes of 1000 actinobacteria strains.</title>
        <authorList>
            <person name="Klenk H.-P."/>
        </authorList>
    </citation>
    <scope>NUCLEOTIDE SEQUENCE [LARGE SCALE GENOMIC DNA]</scope>
    <source>
        <strain evidence="2 3">DSM 44780</strain>
    </source>
</reference>
<dbReference type="EMBL" id="RJVJ01000001">
    <property type="protein sequence ID" value="ROR42979.1"/>
    <property type="molecule type" value="Genomic_DNA"/>
</dbReference>
<evidence type="ECO:0000313" key="3">
    <source>
        <dbReference type="Proteomes" id="UP000267408"/>
    </source>
</evidence>
<protein>
    <submittedName>
        <fullName evidence="2">Uncharacterized protein</fullName>
    </submittedName>
</protein>
<dbReference type="AlphaFoldDB" id="A0A8G1XAU8"/>
<proteinExistence type="predicted"/>
<evidence type="ECO:0000256" key="1">
    <source>
        <dbReference type="SAM" id="MobiDB-lite"/>
    </source>
</evidence>
<dbReference type="RefSeq" id="WP_100837030.1">
    <property type="nucleotide sequence ID" value="NZ_RJVJ01000001.1"/>
</dbReference>
<gene>
    <name evidence="2" type="ORF">EDD39_1114</name>
</gene>
<dbReference type="Proteomes" id="UP000267408">
    <property type="component" value="Unassembled WGS sequence"/>
</dbReference>
<feature type="compositionally biased region" description="Basic and acidic residues" evidence="1">
    <location>
        <begin position="104"/>
        <end position="115"/>
    </location>
</feature>
<feature type="region of interest" description="Disordered" evidence="1">
    <location>
        <begin position="67"/>
        <end position="124"/>
    </location>
</feature>
<evidence type="ECO:0000313" key="2">
    <source>
        <dbReference type="EMBL" id="ROR42979.1"/>
    </source>
</evidence>
<comment type="caution">
    <text evidence="2">The sequence shown here is derived from an EMBL/GenBank/DDBJ whole genome shotgun (WGS) entry which is preliminary data.</text>
</comment>
<accession>A0A8G1XAU8</accession>
<organism evidence="2 3">
    <name type="scientific">Kitasatospora cineracea</name>
    <dbReference type="NCBI Taxonomy" id="88074"/>
    <lineage>
        <taxon>Bacteria</taxon>
        <taxon>Bacillati</taxon>
        <taxon>Actinomycetota</taxon>
        <taxon>Actinomycetes</taxon>
        <taxon>Kitasatosporales</taxon>
        <taxon>Streptomycetaceae</taxon>
        <taxon>Kitasatospora</taxon>
    </lineage>
</organism>